<dbReference type="Pfam" id="PF00078">
    <property type="entry name" value="RVT_1"/>
    <property type="match status" value="1"/>
</dbReference>
<dbReference type="CDD" id="cd01650">
    <property type="entry name" value="RT_nLTR_like"/>
    <property type="match status" value="1"/>
</dbReference>
<dbReference type="Gramene" id="Jr05_03900_p1">
    <property type="protein sequence ID" value="cds.Jr05_03900_p1"/>
    <property type="gene ID" value="Jr05_03900"/>
</dbReference>
<evidence type="ECO:0000313" key="3">
    <source>
        <dbReference type="RefSeq" id="XP_018860321.1"/>
    </source>
</evidence>
<dbReference type="Proteomes" id="UP000235220">
    <property type="component" value="Chromosome 5"/>
</dbReference>
<proteinExistence type="predicted"/>
<dbReference type="OrthoDB" id="1751077at2759"/>
<dbReference type="RefSeq" id="XP_018860321.1">
    <property type="nucleotide sequence ID" value="XM_019004776.1"/>
</dbReference>
<dbReference type="PANTHER" id="PTHR33116:SF80">
    <property type="entry name" value="REVERSE TRANSCRIPTASE ZINC-BINDING DOMAIN-CONTAINING PROTEIN"/>
    <property type="match status" value="1"/>
</dbReference>
<dbReference type="KEGG" id="jre:109022007"/>
<keyword evidence="2" id="KW-1185">Reference proteome</keyword>
<gene>
    <name evidence="3" type="primary">LOC109022007</name>
</gene>
<name>A0A2I4HVY9_JUGRE</name>
<evidence type="ECO:0000313" key="2">
    <source>
        <dbReference type="Proteomes" id="UP000235220"/>
    </source>
</evidence>
<feature type="domain" description="Reverse transcriptase" evidence="1">
    <location>
        <begin position="106"/>
        <end position="212"/>
    </location>
</feature>
<dbReference type="PANTHER" id="PTHR33116">
    <property type="entry name" value="REVERSE TRANSCRIPTASE ZINC-BINDING DOMAIN-CONTAINING PROTEIN-RELATED-RELATED"/>
    <property type="match status" value="1"/>
</dbReference>
<dbReference type="InterPro" id="IPR000477">
    <property type="entry name" value="RT_dom"/>
</dbReference>
<accession>A0A2I4HVY9</accession>
<dbReference type="AlphaFoldDB" id="A0A2I4HVY9"/>
<reference evidence="3" key="1">
    <citation type="submission" date="2025-08" db="UniProtKB">
        <authorList>
            <consortium name="RefSeq"/>
        </authorList>
    </citation>
    <scope>IDENTIFICATION</scope>
    <source>
        <tissue evidence="3">Leaves</tissue>
    </source>
</reference>
<organism evidence="2 3">
    <name type="scientific">Juglans regia</name>
    <name type="common">English walnut</name>
    <dbReference type="NCBI Taxonomy" id="51240"/>
    <lineage>
        <taxon>Eukaryota</taxon>
        <taxon>Viridiplantae</taxon>
        <taxon>Streptophyta</taxon>
        <taxon>Embryophyta</taxon>
        <taxon>Tracheophyta</taxon>
        <taxon>Spermatophyta</taxon>
        <taxon>Magnoliopsida</taxon>
        <taxon>eudicotyledons</taxon>
        <taxon>Gunneridae</taxon>
        <taxon>Pentapetalae</taxon>
        <taxon>rosids</taxon>
        <taxon>fabids</taxon>
        <taxon>Fagales</taxon>
        <taxon>Juglandaceae</taxon>
        <taxon>Juglans</taxon>
    </lineage>
</organism>
<sequence>MAVHEFFRGISILQEFTSSLLVLIPKVDNQKSSDKFRPISMCSVFYKICRSIFENVSLAQEMIQYLNKPARGGNVVMKVDTVKAYNNIEWNFMIHVLEPVACDRDPISPYLFIIVEEILSRPLKKGFQEGRIVTFSLPKGAPTISHLLYADDIVIFANGSKTSLKAISESLALYETWSGQKARKEKSAIIFSNLISPIRRRQLLQITRFSEGSFPFKYLRVPMVSGRLNSNHFDELVGKIGARIGGWKSQLLSSGAKLILVKHVLSSIPIHLLTSINEQLLLGIQG</sequence>
<dbReference type="STRING" id="51240.A0A2I4HVY9"/>
<evidence type="ECO:0000259" key="1">
    <source>
        <dbReference type="Pfam" id="PF00078"/>
    </source>
</evidence>
<dbReference type="GeneID" id="109022007"/>
<protein>
    <submittedName>
        <fullName evidence="3">Uncharacterized protein LOC109022007</fullName>
    </submittedName>
</protein>